<dbReference type="CDD" id="cd16914">
    <property type="entry name" value="EcfT"/>
    <property type="match status" value="1"/>
</dbReference>
<protein>
    <submittedName>
        <fullName evidence="7">Energy-coupling factor transporter transmembrane protein EcfT</fullName>
    </submittedName>
</protein>
<evidence type="ECO:0000313" key="8">
    <source>
        <dbReference type="Proteomes" id="UP000291088"/>
    </source>
</evidence>
<comment type="subcellular location">
    <subcellularLocation>
        <location evidence="1">Membrane</location>
        <topology evidence="1">Multi-pass membrane protein</topology>
    </subcellularLocation>
</comment>
<gene>
    <name evidence="7" type="ORF">EUU22_10225</name>
</gene>
<dbReference type="GO" id="GO:0005886">
    <property type="term" value="C:plasma membrane"/>
    <property type="evidence" value="ECO:0007669"/>
    <property type="project" value="TreeGrafter"/>
</dbReference>
<name>A0A4Q2TEF0_9HYPH</name>
<feature type="transmembrane region" description="Helical" evidence="6">
    <location>
        <begin position="21"/>
        <end position="52"/>
    </location>
</feature>
<evidence type="ECO:0000256" key="3">
    <source>
        <dbReference type="ARBA" id="ARBA00022692"/>
    </source>
</evidence>
<sequence>MRSLYVAGDTWLHRLKPAIKLGALAVFAAAVFVTRNPVVPGVALVLAGLTYFGLGQPLRSAMRPLLPILATVALVALFNLLVNSAGEALLTLLRLSALVLMAAAVTATTGISDFIDTIAAAARPLERAGLVKASDIGLAVGLVIRFVPEILARYQAIREAHAARGLAVRPSTLLGPLVIQTLKDADSIAAAIDARGIRAQ</sequence>
<feature type="transmembrane region" description="Helical" evidence="6">
    <location>
        <begin position="89"/>
        <end position="111"/>
    </location>
</feature>
<dbReference type="Pfam" id="PF02361">
    <property type="entry name" value="CbiQ"/>
    <property type="match status" value="1"/>
</dbReference>
<accession>A0A4Q2TEF0</accession>
<dbReference type="PANTHER" id="PTHR33514">
    <property type="entry name" value="PROTEIN ABCI12, CHLOROPLASTIC"/>
    <property type="match status" value="1"/>
</dbReference>
<keyword evidence="8" id="KW-1185">Reference proteome</keyword>
<evidence type="ECO:0000256" key="6">
    <source>
        <dbReference type="SAM" id="Phobius"/>
    </source>
</evidence>
<organism evidence="7 8">
    <name type="scientific">Ciceribacter ferrooxidans</name>
    <dbReference type="NCBI Taxonomy" id="2509717"/>
    <lineage>
        <taxon>Bacteria</taxon>
        <taxon>Pseudomonadati</taxon>
        <taxon>Pseudomonadota</taxon>
        <taxon>Alphaproteobacteria</taxon>
        <taxon>Hyphomicrobiales</taxon>
        <taxon>Rhizobiaceae</taxon>
        <taxon>Ciceribacter</taxon>
    </lineage>
</organism>
<proteinExistence type="inferred from homology"/>
<dbReference type="OrthoDB" id="5868344at2"/>
<dbReference type="RefSeq" id="WP_129331917.1">
    <property type="nucleotide sequence ID" value="NZ_SDVB01000196.1"/>
</dbReference>
<dbReference type="PANTHER" id="PTHR33514:SF13">
    <property type="entry name" value="PROTEIN ABCI12, CHLOROPLASTIC"/>
    <property type="match status" value="1"/>
</dbReference>
<dbReference type="AlphaFoldDB" id="A0A4Q2TEF0"/>
<evidence type="ECO:0000313" key="7">
    <source>
        <dbReference type="EMBL" id="RYC15390.1"/>
    </source>
</evidence>
<dbReference type="InterPro" id="IPR003339">
    <property type="entry name" value="ABC/ECF_trnsptr_transmembrane"/>
</dbReference>
<evidence type="ECO:0000256" key="5">
    <source>
        <dbReference type="ARBA" id="ARBA00023136"/>
    </source>
</evidence>
<evidence type="ECO:0000256" key="2">
    <source>
        <dbReference type="ARBA" id="ARBA00008564"/>
    </source>
</evidence>
<comment type="similarity">
    <text evidence="2">Belongs to the CbiQ family.</text>
</comment>
<keyword evidence="4 6" id="KW-1133">Transmembrane helix</keyword>
<evidence type="ECO:0000256" key="4">
    <source>
        <dbReference type="ARBA" id="ARBA00022989"/>
    </source>
</evidence>
<evidence type="ECO:0000256" key="1">
    <source>
        <dbReference type="ARBA" id="ARBA00004141"/>
    </source>
</evidence>
<dbReference type="EMBL" id="SDVB01000196">
    <property type="protein sequence ID" value="RYC15390.1"/>
    <property type="molecule type" value="Genomic_DNA"/>
</dbReference>
<keyword evidence="5 6" id="KW-0472">Membrane</keyword>
<feature type="transmembrane region" description="Helical" evidence="6">
    <location>
        <begin position="64"/>
        <end position="82"/>
    </location>
</feature>
<comment type="caution">
    <text evidence="7">The sequence shown here is derived from an EMBL/GenBank/DDBJ whole genome shotgun (WGS) entry which is preliminary data.</text>
</comment>
<keyword evidence="3 6" id="KW-0812">Transmembrane</keyword>
<reference evidence="7 8" key="1">
    <citation type="submission" date="2019-01" db="EMBL/GenBank/DDBJ databases">
        <authorList>
            <person name="Deng T."/>
        </authorList>
    </citation>
    <scope>NUCLEOTIDE SEQUENCE [LARGE SCALE GENOMIC DNA]</scope>
    <source>
        <strain evidence="7 8">F8825</strain>
    </source>
</reference>
<dbReference type="Proteomes" id="UP000291088">
    <property type="component" value="Unassembled WGS sequence"/>
</dbReference>